<dbReference type="AlphaFoldDB" id="A0A392PZB5"/>
<sequence length="122" mass="13404">MNGGENANHRKVAEKKLIRTKHEPDPNQNLNRWKQNKLNHKCKRNWNRNLDQNSIQRLTTICRSQGNRHVWVQMGKDRDGDGSLAEGSVNDVEDNDDSGGNGSGGNGSGGNGNGGGGSERER</sequence>
<accession>A0A392PZB5</accession>
<feature type="compositionally biased region" description="Gly residues" evidence="1">
    <location>
        <begin position="99"/>
        <end position="122"/>
    </location>
</feature>
<reference evidence="2 3" key="1">
    <citation type="journal article" date="2018" name="Front. Plant Sci.">
        <title>Red Clover (Trifolium pratense) and Zigzag Clover (T. medium) - A Picture of Genomic Similarities and Differences.</title>
        <authorList>
            <person name="Dluhosova J."/>
            <person name="Istvanek J."/>
            <person name="Nedelnik J."/>
            <person name="Repkova J."/>
        </authorList>
    </citation>
    <scope>NUCLEOTIDE SEQUENCE [LARGE SCALE GENOMIC DNA]</scope>
    <source>
        <strain evidence="3">cv. 10/8</strain>
        <tissue evidence="2">Leaf</tissue>
    </source>
</reference>
<dbReference type="Proteomes" id="UP000265520">
    <property type="component" value="Unassembled WGS sequence"/>
</dbReference>
<name>A0A392PZB5_9FABA</name>
<evidence type="ECO:0000313" key="2">
    <source>
        <dbReference type="EMBL" id="MCI16315.1"/>
    </source>
</evidence>
<feature type="region of interest" description="Disordered" evidence="1">
    <location>
        <begin position="1"/>
        <end position="36"/>
    </location>
</feature>
<proteinExistence type="predicted"/>
<protein>
    <submittedName>
        <fullName evidence="2">Uncharacterized protein</fullName>
    </submittedName>
</protein>
<comment type="caution">
    <text evidence="2">The sequence shown here is derived from an EMBL/GenBank/DDBJ whole genome shotgun (WGS) entry which is preliminary data.</text>
</comment>
<feature type="region of interest" description="Disordered" evidence="1">
    <location>
        <begin position="73"/>
        <end position="122"/>
    </location>
</feature>
<evidence type="ECO:0000313" key="3">
    <source>
        <dbReference type="Proteomes" id="UP000265520"/>
    </source>
</evidence>
<organism evidence="2 3">
    <name type="scientific">Trifolium medium</name>
    <dbReference type="NCBI Taxonomy" id="97028"/>
    <lineage>
        <taxon>Eukaryota</taxon>
        <taxon>Viridiplantae</taxon>
        <taxon>Streptophyta</taxon>
        <taxon>Embryophyta</taxon>
        <taxon>Tracheophyta</taxon>
        <taxon>Spermatophyta</taxon>
        <taxon>Magnoliopsida</taxon>
        <taxon>eudicotyledons</taxon>
        <taxon>Gunneridae</taxon>
        <taxon>Pentapetalae</taxon>
        <taxon>rosids</taxon>
        <taxon>fabids</taxon>
        <taxon>Fabales</taxon>
        <taxon>Fabaceae</taxon>
        <taxon>Papilionoideae</taxon>
        <taxon>50 kb inversion clade</taxon>
        <taxon>NPAAA clade</taxon>
        <taxon>Hologalegina</taxon>
        <taxon>IRL clade</taxon>
        <taxon>Trifolieae</taxon>
        <taxon>Trifolium</taxon>
    </lineage>
</organism>
<keyword evidence="3" id="KW-1185">Reference proteome</keyword>
<feature type="compositionally biased region" description="Basic and acidic residues" evidence="1">
    <location>
        <begin position="14"/>
        <end position="25"/>
    </location>
</feature>
<evidence type="ECO:0000256" key="1">
    <source>
        <dbReference type="SAM" id="MobiDB-lite"/>
    </source>
</evidence>
<dbReference type="EMBL" id="LXQA010100295">
    <property type="protein sequence ID" value="MCI16315.1"/>
    <property type="molecule type" value="Genomic_DNA"/>
</dbReference>